<keyword evidence="2" id="KW-1185">Reference proteome</keyword>
<sequence>MRVVIAGSGSALGDATASALRDAGHEAIEIGPDECDLRDFAAVQALAERLGAVDGVIHLVGGWRGGGGLAAQSDDDWNWLQTMIVGTLRNTTRAFLPAVAASPAGVFAIVSQNGVAKPTAGNANYLAAKAAAETWLLAVGDAMKKGAGRVHVERVMALYSDADVAAEPERDFSRHTHVRDLGRTLAGLFG</sequence>
<dbReference type="AlphaFoldDB" id="A0A2N9JIH6"/>
<proteinExistence type="predicted"/>
<reference evidence="1 2" key="1">
    <citation type="submission" date="2018-02" db="EMBL/GenBank/DDBJ databases">
        <authorList>
            <person name="Cohen D.B."/>
            <person name="Kent A.D."/>
        </authorList>
    </citation>
    <scope>NUCLEOTIDE SEQUENCE [LARGE SCALE GENOMIC DNA]</scope>
    <source>
        <strain evidence="1">1</strain>
    </source>
</reference>
<protein>
    <submittedName>
        <fullName evidence="1">Short chain dehydrogenase</fullName>
    </submittedName>
</protein>
<dbReference type="InterPro" id="IPR002347">
    <property type="entry name" value="SDR_fam"/>
</dbReference>
<dbReference type="EMBL" id="LT985188">
    <property type="protein sequence ID" value="SPD87870.1"/>
    <property type="molecule type" value="Genomic_DNA"/>
</dbReference>
<dbReference type="Proteomes" id="UP000238164">
    <property type="component" value="Chromosome 1"/>
</dbReference>
<evidence type="ECO:0000313" key="2">
    <source>
        <dbReference type="Proteomes" id="UP000238164"/>
    </source>
</evidence>
<accession>A0A2N9JIH6</accession>
<dbReference type="Pfam" id="PF00106">
    <property type="entry name" value="adh_short"/>
    <property type="match status" value="1"/>
</dbReference>
<dbReference type="RefSeq" id="WP_197709941.1">
    <property type="nucleotide sequence ID" value="NZ_BAAAGO010000008.1"/>
</dbReference>
<gene>
    <name evidence="1" type="ORF">MPLG2_2840</name>
</gene>
<name>A0A2N9JIH6_9ACTN</name>
<dbReference type="KEGG" id="mgg:MPLG2_2840"/>
<evidence type="ECO:0000313" key="1">
    <source>
        <dbReference type="EMBL" id="SPD87870.1"/>
    </source>
</evidence>
<organism evidence="1 2">
    <name type="scientific">Micropruina glycogenica</name>
    <dbReference type="NCBI Taxonomy" id="75385"/>
    <lineage>
        <taxon>Bacteria</taxon>
        <taxon>Bacillati</taxon>
        <taxon>Actinomycetota</taxon>
        <taxon>Actinomycetes</taxon>
        <taxon>Propionibacteriales</taxon>
        <taxon>Nocardioidaceae</taxon>
        <taxon>Micropruina</taxon>
    </lineage>
</organism>
<dbReference type="InterPro" id="IPR036291">
    <property type="entry name" value="NAD(P)-bd_dom_sf"/>
</dbReference>
<dbReference type="Gene3D" id="3.40.50.720">
    <property type="entry name" value="NAD(P)-binding Rossmann-like Domain"/>
    <property type="match status" value="1"/>
</dbReference>
<dbReference type="SUPFAM" id="SSF51735">
    <property type="entry name" value="NAD(P)-binding Rossmann-fold domains"/>
    <property type="match status" value="1"/>
</dbReference>